<dbReference type="SMART" id="SM00345">
    <property type="entry name" value="HTH_GNTR"/>
    <property type="match status" value="1"/>
</dbReference>
<keyword evidence="2 5" id="KW-0238">DNA-binding</keyword>
<dbReference type="SUPFAM" id="SSF46785">
    <property type="entry name" value="Winged helix' DNA-binding domain"/>
    <property type="match status" value="1"/>
</dbReference>
<dbReference type="InterPro" id="IPR008920">
    <property type="entry name" value="TF_FadR/GntR_C"/>
</dbReference>
<sequence>MNSALQFSSLSDQVYTYLRTQMNQGDLVPGSTINIGEIAKQLGISKTPLRDALIHLELEGFVTILPRRGVRVNRMGIDDVKKAYDAVGLVEAFIVQTNFELITPSHIERLEELNERIIADLEKDDFSNIFHTNLKFHHVYIDICDNELLKKFILPIKHRLYDFPRQNYIAEWEVRNCQEHNEFIEALKRGDAGEAGSILKDKHWSFEYQKDFIYDFYQVAENEDSLV</sequence>
<dbReference type="SMART" id="SM00895">
    <property type="entry name" value="FCD"/>
    <property type="match status" value="1"/>
</dbReference>
<protein>
    <submittedName>
        <fullName evidence="5">DNA-binding transcriptional regulator, GntR family</fullName>
    </submittedName>
</protein>
<dbReference type="Gene3D" id="1.10.10.10">
    <property type="entry name" value="Winged helix-like DNA-binding domain superfamily/Winged helix DNA-binding domain"/>
    <property type="match status" value="1"/>
</dbReference>
<dbReference type="RefSeq" id="WP_092219169.1">
    <property type="nucleotide sequence ID" value="NZ_FNJI01000002.1"/>
</dbReference>
<evidence type="ECO:0000256" key="3">
    <source>
        <dbReference type="ARBA" id="ARBA00023163"/>
    </source>
</evidence>
<dbReference type="PROSITE" id="PS50949">
    <property type="entry name" value="HTH_GNTR"/>
    <property type="match status" value="1"/>
</dbReference>
<reference evidence="5 6" key="1">
    <citation type="submission" date="2016-10" db="EMBL/GenBank/DDBJ databases">
        <authorList>
            <person name="de Groot N.N."/>
        </authorList>
    </citation>
    <scope>NUCLEOTIDE SEQUENCE [LARGE SCALE GENOMIC DNA]</scope>
    <source>
        <strain evidence="5 6">DSM 12130</strain>
    </source>
</reference>
<dbReference type="Pfam" id="PF07729">
    <property type="entry name" value="FCD"/>
    <property type="match status" value="1"/>
</dbReference>
<keyword evidence="6" id="KW-1185">Reference proteome</keyword>
<evidence type="ECO:0000256" key="1">
    <source>
        <dbReference type="ARBA" id="ARBA00023015"/>
    </source>
</evidence>
<dbReference type="Proteomes" id="UP000199073">
    <property type="component" value="Unassembled WGS sequence"/>
</dbReference>
<dbReference type="SUPFAM" id="SSF48008">
    <property type="entry name" value="GntR ligand-binding domain-like"/>
    <property type="match status" value="1"/>
</dbReference>
<dbReference type="AlphaFoldDB" id="A0A1H0JXK9"/>
<dbReference type="PANTHER" id="PTHR43537:SF24">
    <property type="entry name" value="GLUCONATE OPERON TRANSCRIPTIONAL REPRESSOR"/>
    <property type="match status" value="1"/>
</dbReference>
<proteinExistence type="predicted"/>
<dbReference type="Gene3D" id="1.20.120.530">
    <property type="entry name" value="GntR ligand-binding domain-like"/>
    <property type="match status" value="1"/>
</dbReference>
<dbReference type="InterPro" id="IPR011711">
    <property type="entry name" value="GntR_C"/>
</dbReference>
<dbReference type="InterPro" id="IPR036390">
    <property type="entry name" value="WH_DNA-bd_sf"/>
</dbReference>
<name>A0A1H0JXK9_9BACT</name>
<dbReference type="Pfam" id="PF00392">
    <property type="entry name" value="GntR"/>
    <property type="match status" value="1"/>
</dbReference>
<dbReference type="EMBL" id="FNJI01000002">
    <property type="protein sequence ID" value="SDO48243.1"/>
    <property type="molecule type" value="Genomic_DNA"/>
</dbReference>
<keyword evidence="1" id="KW-0805">Transcription regulation</keyword>
<dbReference type="GO" id="GO:0003700">
    <property type="term" value="F:DNA-binding transcription factor activity"/>
    <property type="evidence" value="ECO:0007669"/>
    <property type="project" value="InterPro"/>
</dbReference>
<dbReference type="GO" id="GO:0003677">
    <property type="term" value="F:DNA binding"/>
    <property type="evidence" value="ECO:0007669"/>
    <property type="project" value="UniProtKB-KW"/>
</dbReference>
<keyword evidence="3" id="KW-0804">Transcription</keyword>
<evidence type="ECO:0000256" key="2">
    <source>
        <dbReference type="ARBA" id="ARBA00023125"/>
    </source>
</evidence>
<dbReference type="OrthoDB" id="5504063at2"/>
<feature type="domain" description="HTH gntR-type" evidence="4">
    <location>
        <begin position="8"/>
        <end position="75"/>
    </location>
</feature>
<accession>A0A1H0JXK9</accession>
<dbReference type="CDD" id="cd07377">
    <property type="entry name" value="WHTH_GntR"/>
    <property type="match status" value="1"/>
</dbReference>
<dbReference type="InterPro" id="IPR000524">
    <property type="entry name" value="Tscrpt_reg_HTH_GntR"/>
</dbReference>
<evidence type="ECO:0000259" key="4">
    <source>
        <dbReference type="PROSITE" id="PS50949"/>
    </source>
</evidence>
<evidence type="ECO:0000313" key="5">
    <source>
        <dbReference type="EMBL" id="SDO48243.1"/>
    </source>
</evidence>
<organism evidence="5 6">
    <name type="scientific">Desulforhopalus singaporensis</name>
    <dbReference type="NCBI Taxonomy" id="91360"/>
    <lineage>
        <taxon>Bacteria</taxon>
        <taxon>Pseudomonadati</taxon>
        <taxon>Thermodesulfobacteriota</taxon>
        <taxon>Desulfobulbia</taxon>
        <taxon>Desulfobulbales</taxon>
        <taxon>Desulfocapsaceae</taxon>
        <taxon>Desulforhopalus</taxon>
    </lineage>
</organism>
<dbReference type="InterPro" id="IPR036388">
    <property type="entry name" value="WH-like_DNA-bd_sf"/>
</dbReference>
<dbReference type="PANTHER" id="PTHR43537">
    <property type="entry name" value="TRANSCRIPTIONAL REGULATOR, GNTR FAMILY"/>
    <property type="match status" value="1"/>
</dbReference>
<dbReference type="STRING" id="91360.SAMN05660330_00360"/>
<evidence type="ECO:0000313" key="6">
    <source>
        <dbReference type="Proteomes" id="UP000199073"/>
    </source>
</evidence>
<gene>
    <name evidence="5" type="ORF">SAMN05660330_00360</name>
</gene>